<keyword evidence="5" id="KW-0653">Protein transport</keyword>
<keyword evidence="6" id="KW-0811">Translocation</keyword>
<evidence type="ECO:0000256" key="6">
    <source>
        <dbReference type="ARBA" id="ARBA00023010"/>
    </source>
</evidence>
<keyword evidence="13" id="KW-1185">Reference proteome</keyword>
<proteinExistence type="inferred from homology"/>
<dbReference type="GeneID" id="83198747"/>
<keyword evidence="4" id="KW-0509">mRNA transport</keyword>
<dbReference type="GO" id="GO:0044614">
    <property type="term" value="C:nuclear pore cytoplasmic filaments"/>
    <property type="evidence" value="ECO:0007669"/>
    <property type="project" value="TreeGrafter"/>
</dbReference>
<feature type="compositionally biased region" description="Basic and acidic residues" evidence="11">
    <location>
        <begin position="146"/>
        <end position="188"/>
    </location>
</feature>
<dbReference type="GO" id="GO:0000822">
    <property type="term" value="F:inositol hexakisphosphate binding"/>
    <property type="evidence" value="ECO:0007669"/>
    <property type="project" value="TreeGrafter"/>
</dbReference>
<dbReference type="FunFam" id="1.25.40.510:FF:000004">
    <property type="entry name" value="Putative RNA export mediator Gle1"/>
    <property type="match status" value="1"/>
</dbReference>
<evidence type="ECO:0000256" key="3">
    <source>
        <dbReference type="ARBA" id="ARBA00022448"/>
    </source>
</evidence>
<evidence type="ECO:0000256" key="7">
    <source>
        <dbReference type="ARBA" id="ARBA00023132"/>
    </source>
</evidence>
<dbReference type="GO" id="GO:0015031">
    <property type="term" value="P:protein transport"/>
    <property type="evidence" value="ECO:0007669"/>
    <property type="project" value="UniProtKB-KW"/>
</dbReference>
<comment type="caution">
    <text evidence="12">The sequence shown here is derived from an EMBL/GenBank/DDBJ whole genome shotgun (WGS) entry which is preliminary data.</text>
</comment>
<organism evidence="12 13">
    <name type="scientific">Penicillium chermesinum</name>
    <dbReference type="NCBI Taxonomy" id="63820"/>
    <lineage>
        <taxon>Eukaryota</taxon>
        <taxon>Fungi</taxon>
        <taxon>Dikarya</taxon>
        <taxon>Ascomycota</taxon>
        <taxon>Pezizomycotina</taxon>
        <taxon>Eurotiomycetes</taxon>
        <taxon>Eurotiomycetidae</taxon>
        <taxon>Eurotiales</taxon>
        <taxon>Aspergillaceae</taxon>
        <taxon>Penicillium</taxon>
    </lineage>
</organism>
<evidence type="ECO:0000256" key="2">
    <source>
        <dbReference type="ARBA" id="ARBA00011056"/>
    </source>
</evidence>
<dbReference type="GO" id="GO:0005543">
    <property type="term" value="F:phospholipid binding"/>
    <property type="evidence" value="ECO:0007669"/>
    <property type="project" value="TreeGrafter"/>
</dbReference>
<evidence type="ECO:0000256" key="8">
    <source>
        <dbReference type="ARBA" id="ARBA00023242"/>
    </source>
</evidence>
<accession>A0A9W9TZA8</accession>
<evidence type="ECO:0000256" key="9">
    <source>
        <dbReference type="ARBA" id="ARBA00026227"/>
    </source>
</evidence>
<dbReference type="Pfam" id="PF07817">
    <property type="entry name" value="GLE1"/>
    <property type="match status" value="1"/>
</dbReference>
<dbReference type="InterPro" id="IPR012476">
    <property type="entry name" value="GLE1"/>
</dbReference>
<feature type="compositionally biased region" description="Basic and acidic residues" evidence="11">
    <location>
        <begin position="1"/>
        <end position="11"/>
    </location>
</feature>
<keyword evidence="8" id="KW-0539">Nucleus</keyword>
<evidence type="ECO:0000256" key="10">
    <source>
        <dbReference type="ARBA" id="ARBA00029983"/>
    </source>
</evidence>
<keyword evidence="7" id="KW-0906">Nuclear pore complex</keyword>
<evidence type="ECO:0000256" key="11">
    <source>
        <dbReference type="SAM" id="MobiDB-lite"/>
    </source>
</evidence>
<reference evidence="12" key="1">
    <citation type="submission" date="2022-11" db="EMBL/GenBank/DDBJ databases">
        <authorList>
            <person name="Petersen C."/>
        </authorList>
    </citation>
    <scope>NUCLEOTIDE SEQUENCE</scope>
    <source>
        <strain evidence="12">IBT 19713</strain>
    </source>
</reference>
<dbReference type="GO" id="GO:0005737">
    <property type="term" value="C:cytoplasm"/>
    <property type="evidence" value="ECO:0007669"/>
    <property type="project" value="TreeGrafter"/>
</dbReference>
<gene>
    <name evidence="12" type="ORF">N7468_002147</name>
</gene>
<feature type="region of interest" description="Disordered" evidence="11">
    <location>
        <begin position="1"/>
        <end position="22"/>
    </location>
</feature>
<reference evidence="12" key="2">
    <citation type="journal article" date="2023" name="IMA Fungus">
        <title>Comparative genomic study of the Penicillium genus elucidates a diverse pangenome and 15 lateral gene transfer events.</title>
        <authorList>
            <person name="Petersen C."/>
            <person name="Sorensen T."/>
            <person name="Nielsen M.R."/>
            <person name="Sondergaard T.E."/>
            <person name="Sorensen J.L."/>
            <person name="Fitzpatrick D.A."/>
            <person name="Frisvad J.C."/>
            <person name="Nielsen K.L."/>
        </authorList>
    </citation>
    <scope>NUCLEOTIDE SEQUENCE</scope>
    <source>
        <strain evidence="12">IBT 19713</strain>
    </source>
</reference>
<evidence type="ECO:0000313" key="12">
    <source>
        <dbReference type="EMBL" id="KAJ5247164.1"/>
    </source>
</evidence>
<dbReference type="PANTHER" id="PTHR12960:SF0">
    <property type="entry name" value="MRNA EXPORT FACTOR GLE1"/>
    <property type="match status" value="1"/>
</dbReference>
<dbReference type="Proteomes" id="UP001150941">
    <property type="component" value="Unassembled WGS sequence"/>
</dbReference>
<comment type="subcellular location">
    <subcellularLocation>
        <location evidence="1">Nucleus</location>
        <location evidence="1">Nuclear pore complex</location>
    </subcellularLocation>
</comment>
<dbReference type="RefSeq" id="XP_058334585.1">
    <property type="nucleotide sequence ID" value="XM_058471444.1"/>
</dbReference>
<evidence type="ECO:0000256" key="1">
    <source>
        <dbReference type="ARBA" id="ARBA00004567"/>
    </source>
</evidence>
<dbReference type="GO" id="GO:0031369">
    <property type="term" value="F:translation initiation factor binding"/>
    <property type="evidence" value="ECO:0007669"/>
    <property type="project" value="TreeGrafter"/>
</dbReference>
<dbReference type="InterPro" id="IPR038506">
    <property type="entry name" value="GLE1-like_sf"/>
</dbReference>
<name>A0A9W9TZA8_9EURO</name>
<dbReference type="AlphaFoldDB" id="A0A9W9TZA8"/>
<protein>
    <recommendedName>
        <fullName evidence="9">mRNA export factor GLE1</fullName>
    </recommendedName>
    <alternativeName>
        <fullName evidence="10">Nucleoporin GLE1</fullName>
    </alternativeName>
</protein>
<dbReference type="GO" id="GO:0016973">
    <property type="term" value="P:poly(A)+ mRNA export from nucleus"/>
    <property type="evidence" value="ECO:0007669"/>
    <property type="project" value="InterPro"/>
</dbReference>
<evidence type="ECO:0000256" key="5">
    <source>
        <dbReference type="ARBA" id="ARBA00022927"/>
    </source>
</evidence>
<keyword evidence="3" id="KW-0813">Transport</keyword>
<comment type="similarity">
    <text evidence="2">Belongs to the GLE1 family.</text>
</comment>
<feature type="region of interest" description="Disordered" evidence="11">
    <location>
        <begin position="146"/>
        <end position="205"/>
    </location>
</feature>
<dbReference type="OrthoDB" id="420884at2759"/>
<dbReference type="PANTHER" id="PTHR12960">
    <property type="entry name" value="GLE-1-RELATED"/>
    <property type="match status" value="1"/>
</dbReference>
<sequence>MGGRPQHESPRGKVHVPPLDSPSKQLMLDLVRDLEQVRLFDYELKQAHAYERKLFYDELDEIDRKKEAVHMAALDKAAALHDSLRKEAEAILREHNRAEEAERLRKEEAARLERERIEKEKAEKLRREQEEEARILAERKAAEQARKKAEEDAERARLAAQAEADRLAREKKEKEDAERRKREEEAKKAQQAADEEAKTQAQQKIGGGHLTATEIDIQKRYVEIHKTLKEFRAWLKEEGKKHPSVKQAMGDMRRSIKKSVGQLRDGKGTNKVQTAHIRAELQKAPTVDGPLVDIRKFIAFPPQEIAQSEQNVPALMIYGLNIFAKALVSALLTEASIKPQHAEPVGILAAQIFSGEEFTYKGVHLSDILLAKYRVLCPALWGFTGNEKTESGRRALGWWHEADGGPFVSEQTHLDRMTALGAGYAAITLRNFGKTNRRNPFPNTMFWVSIQKMLCLPVNEIQDTHFIILQSLLRYSGDRVLGFFGQHGMAVLRKAVVDIPDALPKKSMAVNQLALLKDIYQKELDLWL</sequence>
<evidence type="ECO:0000313" key="13">
    <source>
        <dbReference type="Proteomes" id="UP001150941"/>
    </source>
</evidence>
<dbReference type="Gene3D" id="1.25.40.510">
    <property type="entry name" value="GLE1-like"/>
    <property type="match status" value="1"/>
</dbReference>
<evidence type="ECO:0000256" key="4">
    <source>
        <dbReference type="ARBA" id="ARBA00022816"/>
    </source>
</evidence>
<dbReference type="EMBL" id="JAPQKS010000002">
    <property type="protein sequence ID" value="KAJ5247164.1"/>
    <property type="molecule type" value="Genomic_DNA"/>
</dbReference>